<evidence type="ECO:0000313" key="2">
    <source>
        <dbReference type="Proteomes" id="UP001320706"/>
    </source>
</evidence>
<name>A0ACC3S5X1_9PEZI</name>
<comment type="caution">
    <text evidence="1">The sequence shown here is derived from an EMBL/GenBank/DDBJ whole genome shotgun (WGS) entry which is preliminary data.</text>
</comment>
<sequence length="386" mass="42348">MAPRLPKMQELPPKRLIFSYILDWFFILCVAAFAGGISYIRPYHRPFSLLDLSISYPYSESESISTAVLVTIGLLGPAATILLVSAILLPSPTLRSSAGFWRRKLWDFHVGWLGLGLAFVLAWLFTQGSKNLFGKPRPDLLARCQPDLSDVAAHVVGGFGQSLSERWVLVSSSICRQTDRSVLDEGFRSFPSGHASMSWQGMVYLSLWLCSKFGVRVPGVPGMSEARSGERDEEARLPTTRQDVDEMEEGGSLSRSLQYGNGSTMFDAAPPVIHLIVIIIPICVAIYVSSTRYVEFKHHGVDILSGALIGIGSAWLGFRWYHASLSSGRGFAWGARARSHAFFASMGEKRWTGRTGMAHGTGKRNVSVGRSDEGMGHGNGVSDKDR</sequence>
<proteinExistence type="predicted"/>
<accession>A0ACC3S5X1</accession>
<keyword evidence="2" id="KW-1185">Reference proteome</keyword>
<dbReference type="EMBL" id="JAMKPW020000041">
    <property type="protein sequence ID" value="KAK8196577.1"/>
    <property type="molecule type" value="Genomic_DNA"/>
</dbReference>
<gene>
    <name evidence="1" type="ORF">M8818_006742</name>
</gene>
<organism evidence="1 2">
    <name type="scientific">Zalaria obscura</name>
    <dbReference type="NCBI Taxonomy" id="2024903"/>
    <lineage>
        <taxon>Eukaryota</taxon>
        <taxon>Fungi</taxon>
        <taxon>Dikarya</taxon>
        <taxon>Ascomycota</taxon>
        <taxon>Pezizomycotina</taxon>
        <taxon>Dothideomycetes</taxon>
        <taxon>Dothideomycetidae</taxon>
        <taxon>Dothideales</taxon>
        <taxon>Zalariaceae</taxon>
        <taxon>Zalaria</taxon>
    </lineage>
</organism>
<evidence type="ECO:0000313" key="1">
    <source>
        <dbReference type="EMBL" id="KAK8196577.1"/>
    </source>
</evidence>
<dbReference type="Proteomes" id="UP001320706">
    <property type="component" value="Unassembled WGS sequence"/>
</dbReference>
<reference evidence="1" key="1">
    <citation type="submission" date="2024-02" db="EMBL/GenBank/DDBJ databases">
        <title>Metagenome Assembled Genome of Zalaria obscura JY119.</title>
        <authorList>
            <person name="Vighnesh L."/>
            <person name="Jagadeeshwari U."/>
            <person name="Venkata Ramana C."/>
            <person name="Sasikala C."/>
        </authorList>
    </citation>
    <scope>NUCLEOTIDE SEQUENCE</scope>
    <source>
        <strain evidence="1">JY119</strain>
    </source>
</reference>
<protein>
    <submittedName>
        <fullName evidence="1">Uncharacterized protein</fullName>
    </submittedName>
</protein>